<sequence>MQNILFVLYHNFRANSAIHVHNFANQLTTYGLECVVAVPNQKETVVSLGERQYTTIEFDEISSLQKIYKNGQGPDIVHAWTPREIVRIFCEKLRSLYSFKLFIHLEDNEELILQKNTHQSLQELSAADESHFPSHLSHPVRYQQFLNLADGITIIIDRLQEFVPPHVPYSILWPGVDKTIFFPRDRDQTLAAKLGVPLNCTVLCYTGNVHAANACEVRSLYLAVAMLNREGHPTILIRTGQDFHDFLGADSQWAKKYSIELGYVENHAAIANILALADILVQPGKRDAFNDYRLPSKLPEFLAMGKPVILPETNIGRFTKSMEQAVVLPTVDALSIVETVKLLMADADLRSCLGAGAVDFSNAYLDWSINASKLFHFYQAQTQP</sequence>
<dbReference type="EMBL" id="JTHE02000003">
    <property type="protein sequence ID" value="NEV67167.1"/>
    <property type="molecule type" value="Genomic_DNA"/>
</dbReference>
<reference evidence="1" key="2">
    <citation type="journal article" date="2015" name="Genome Announc.">
        <title>Draft Genome Sequence of Filamentous Marine Cyanobacterium Lyngbya confervoides Strain BDU141951.</title>
        <authorList>
            <person name="Chandrababunaidu M.M."/>
            <person name="Sen D."/>
            <person name="Tripathy S."/>
        </authorList>
    </citation>
    <scope>NUCLEOTIDE SEQUENCE</scope>
    <source>
        <strain evidence="1">BDU141951</strain>
    </source>
</reference>
<proteinExistence type="predicted"/>
<dbReference type="Gene3D" id="3.40.50.2000">
    <property type="entry name" value="Glycogen Phosphorylase B"/>
    <property type="match status" value="2"/>
</dbReference>
<dbReference type="AlphaFoldDB" id="A0A0C1Y545"/>
<protein>
    <submittedName>
        <fullName evidence="1">Glycosyltransferase family 4 protein</fullName>
    </submittedName>
</protein>
<comment type="caution">
    <text evidence="1">The sequence shown here is derived from an EMBL/GenBank/DDBJ whole genome shotgun (WGS) entry which is preliminary data.</text>
</comment>
<dbReference type="SUPFAM" id="SSF53756">
    <property type="entry name" value="UDP-Glycosyltransferase/glycogen phosphorylase"/>
    <property type="match status" value="1"/>
</dbReference>
<gene>
    <name evidence="1" type="ORF">QQ91_008555</name>
</gene>
<reference evidence="1" key="3">
    <citation type="submission" date="2020-02" db="EMBL/GenBank/DDBJ databases">
        <authorList>
            <person name="Sarangi A.N."/>
            <person name="Ghosh S."/>
            <person name="Mukherjee M."/>
            <person name="Tripathy S."/>
        </authorList>
    </citation>
    <scope>NUCLEOTIDE SEQUENCE</scope>
    <source>
        <strain evidence="1">BDU141951</strain>
    </source>
</reference>
<accession>A0A0C1Y545</accession>
<name>A0A0C1Y545_9CYAN</name>
<reference evidence="1" key="1">
    <citation type="submission" date="2014-11" db="EMBL/GenBank/DDBJ databases">
        <authorList>
            <person name="Malar M.C."/>
            <person name="Sen D."/>
            <person name="Tripathy S."/>
        </authorList>
    </citation>
    <scope>NUCLEOTIDE SEQUENCE</scope>
    <source>
        <strain evidence="1">BDU141951</strain>
    </source>
</reference>
<organism evidence="1">
    <name type="scientific">Lyngbya confervoides BDU141951</name>
    <dbReference type="NCBI Taxonomy" id="1574623"/>
    <lineage>
        <taxon>Bacteria</taxon>
        <taxon>Bacillati</taxon>
        <taxon>Cyanobacteriota</taxon>
        <taxon>Cyanophyceae</taxon>
        <taxon>Oscillatoriophycideae</taxon>
        <taxon>Oscillatoriales</taxon>
        <taxon>Microcoleaceae</taxon>
        <taxon>Lyngbya</taxon>
    </lineage>
</organism>
<evidence type="ECO:0000313" key="1">
    <source>
        <dbReference type="EMBL" id="NEV67167.1"/>
    </source>
</evidence>